<gene>
    <name evidence="2" type="ORF">CR201_G0014945</name>
</gene>
<sequence>MLIALEISQEPDITEARKAKGVQSSSKLANSGVVETEQAANQTDPSLNLTSAKLPVLRMLSQILWTYWLVC</sequence>
<dbReference type="EMBL" id="NDHI03003407">
    <property type="protein sequence ID" value="PNJ62272.1"/>
    <property type="molecule type" value="Genomic_DNA"/>
</dbReference>
<name>A0A2J8VXK9_PONAB</name>
<protein>
    <submittedName>
        <fullName evidence="2">Uncharacterized protein</fullName>
    </submittedName>
</protein>
<reference evidence="2" key="1">
    <citation type="submission" date="2017-12" db="EMBL/GenBank/DDBJ databases">
        <title>High-resolution comparative analysis of great ape genomes.</title>
        <authorList>
            <person name="Pollen A."/>
            <person name="Hastie A."/>
            <person name="Hormozdiari F."/>
            <person name="Dougherty M."/>
            <person name="Liu R."/>
            <person name="Chaisson M."/>
            <person name="Hoppe E."/>
            <person name="Hill C."/>
            <person name="Pang A."/>
            <person name="Hillier L."/>
            <person name="Baker C."/>
            <person name="Armstrong J."/>
            <person name="Shendure J."/>
            <person name="Paten B."/>
            <person name="Wilson R."/>
            <person name="Chao H."/>
            <person name="Schneider V."/>
            <person name="Ventura M."/>
            <person name="Kronenberg Z."/>
            <person name="Murali S."/>
            <person name="Gordon D."/>
            <person name="Cantsilieris S."/>
            <person name="Munson K."/>
            <person name="Nelson B."/>
            <person name="Raja A."/>
            <person name="Underwood J."/>
            <person name="Diekhans M."/>
            <person name="Fiddes I."/>
            <person name="Haussler D."/>
            <person name="Eichler E."/>
        </authorList>
    </citation>
    <scope>NUCLEOTIDE SEQUENCE [LARGE SCALE GENOMIC DNA]</scope>
    <source>
        <strain evidence="2">Susie</strain>
    </source>
</reference>
<evidence type="ECO:0000313" key="2">
    <source>
        <dbReference type="EMBL" id="PNJ62272.1"/>
    </source>
</evidence>
<evidence type="ECO:0000256" key="1">
    <source>
        <dbReference type="SAM" id="MobiDB-lite"/>
    </source>
</evidence>
<comment type="caution">
    <text evidence="2">The sequence shown here is derived from an EMBL/GenBank/DDBJ whole genome shotgun (WGS) entry which is preliminary data.</text>
</comment>
<proteinExistence type="predicted"/>
<feature type="region of interest" description="Disordered" evidence="1">
    <location>
        <begin position="16"/>
        <end position="42"/>
    </location>
</feature>
<accession>A0A2J8VXK9</accession>
<dbReference type="AlphaFoldDB" id="A0A2J8VXK9"/>
<organism evidence="2">
    <name type="scientific">Pongo abelii</name>
    <name type="common">Sumatran orangutan</name>
    <name type="synonym">Pongo pygmaeus abelii</name>
    <dbReference type="NCBI Taxonomy" id="9601"/>
    <lineage>
        <taxon>Eukaryota</taxon>
        <taxon>Metazoa</taxon>
        <taxon>Chordata</taxon>
        <taxon>Craniata</taxon>
        <taxon>Vertebrata</taxon>
        <taxon>Euteleostomi</taxon>
        <taxon>Mammalia</taxon>
        <taxon>Eutheria</taxon>
        <taxon>Euarchontoglires</taxon>
        <taxon>Primates</taxon>
        <taxon>Haplorrhini</taxon>
        <taxon>Catarrhini</taxon>
        <taxon>Hominidae</taxon>
        <taxon>Pongo</taxon>
    </lineage>
</organism>